<gene>
    <name evidence="2" type="ORF">K432DRAFT_381779</name>
</gene>
<dbReference type="PANTHER" id="PTHR11695">
    <property type="entry name" value="ALCOHOL DEHYDROGENASE RELATED"/>
    <property type="match status" value="1"/>
</dbReference>
<dbReference type="InterPro" id="IPR020843">
    <property type="entry name" value="ER"/>
</dbReference>
<dbReference type="Gene3D" id="3.40.50.720">
    <property type="entry name" value="NAD(P)-binding Rossmann-like Domain"/>
    <property type="match status" value="1"/>
</dbReference>
<protein>
    <submittedName>
        <fullName evidence="2">GroES-like protein</fullName>
    </submittedName>
</protein>
<evidence type="ECO:0000313" key="3">
    <source>
        <dbReference type="Proteomes" id="UP000250266"/>
    </source>
</evidence>
<reference evidence="2 3" key="1">
    <citation type="journal article" date="2016" name="Nat. Commun.">
        <title>Ectomycorrhizal ecology is imprinted in the genome of the dominant symbiotic fungus Cenococcum geophilum.</title>
        <authorList>
            <consortium name="DOE Joint Genome Institute"/>
            <person name="Peter M."/>
            <person name="Kohler A."/>
            <person name="Ohm R.A."/>
            <person name="Kuo A."/>
            <person name="Krutzmann J."/>
            <person name="Morin E."/>
            <person name="Arend M."/>
            <person name="Barry K.W."/>
            <person name="Binder M."/>
            <person name="Choi C."/>
            <person name="Clum A."/>
            <person name="Copeland A."/>
            <person name="Grisel N."/>
            <person name="Haridas S."/>
            <person name="Kipfer T."/>
            <person name="LaButti K."/>
            <person name="Lindquist E."/>
            <person name="Lipzen A."/>
            <person name="Maire R."/>
            <person name="Meier B."/>
            <person name="Mihaltcheva S."/>
            <person name="Molinier V."/>
            <person name="Murat C."/>
            <person name="Poggeler S."/>
            <person name="Quandt C.A."/>
            <person name="Sperisen C."/>
            <person name="Tritt A."/>
            <person name="Tisserant E."/>
            <person name="Crous P.W."/>
            <person name="Henrissat B."/>
            <person name="Nehls U."/>
            <person name="Egli S."/>
            <person name="Spatafora J.W."/>
            <person name="Grigoriev I.V."/>
            <person name="Martin F.M."/>
        </authorList>
    </citation>
    <scope>NUCLEOTIDE SEQUENCE [LARGE SCALE GENOMIC DNA]</scope>
    <source>
        <strain evidence="2 3">CBS 459.81</strain>
    </source>
</reference>
<dbReference type="SUPFAM" id="SSF50129">
    <property type="entry name" value="GroES-like"/>
    <property type="match status" value="1"/>
</dbReference>
<dbReference type="InterPro" id="IPR036291">
    <property type="entry name" value="NAD(P)-bd_dom_sf"/>
</dbReference>
<dbReference type="InterPro" id="IPR013154">
    <property type="entry name" value="ADH-like_N"/>
</dbReference>
<organism evidence="2 3">
    <name type="scientific">Lepidopterella palustris CBS 459.81</name>
    <dbReference type="NCBI Taxonomy" id="1314670"/>
    <lineage>
        <taxon>Eukaryota</taxon>
        <taxon>Fungi</taxon>
        <taxon>Dikarya</taxon>
        <taxon>Ascomycota</taxon>
        <taxon>Pezizomycotina</taxon>
        <taxon>Dothideomycetes</taxon>
        <taxon>Pleosporomycetidae</taxon>
        <taxon>Mytilinidiales</taxon>
        <taxon>Argynnaceae</taxon>
        <taxon>Lepidopterella</taxon>
    </lineage>
</organism>
<dbReference type="OrthoDB" id="201656at2759"/>
<dbReference type="PANTHER" id="PTHR11695:SF294">
    <property type="entry name" value="RETICULON-4-INTERACTING PROTEIN 1, MITOCHONDRIAL"/>
    <property type="match status" value="1"/>
</dbReference>
<sequence>MATMKAWQYTTAAGGLEKNLYLPAAAPKPPSTLSHDQVLVEVISMSLNPADYKIPELGLLAKAMISLPASPGNDFCGRVSATGDAVDSLKIGETVFGQLGGPTKFGTLGQFIVVNKAACVPLPAGIDPDVGATLGTAGNTAYQSIVPNVKEGDKIFINGGSGGTGTFGIQIAKILGCHVTTSCSASNVELCKSLGADEVLDYKSVDICKALKEKGEVFSLVVDNVGSPAGLYRASSAFLLPTGKFLQVGAEVSWANTSNIMRNFMVPGFLGGGKRKYEFVAAKPKYDDLDHLATWVKQGKVKPVIDSIFEFDDAPKAIEKLKTGRAKGKIVVHVTEK</sequence>
<proteinExistence type="predicted"/>
<dbReference type="InterPro" id="IPR011032">
    <property type="entry name" value="GroES-like_sf"/>
</dbReference>
<accession>A0A8E2EC99</accession>
<dbReference type="SUPFAM" id="SSF51735">
    <property type="entry name" value="NAD(P)-binding Rossmann-fold domains"/>
    <property type="match status" value="1"/>
</dbReference>
<dbReference type="GO" id="GO:0005739">
    <property type="term" value="C:mitochondrion"/>
    <property type="evidence" value="ECO:0007669"/>
    <property type="project" value="TreeGrafter"/>
</dbReference>
<dbReference type="Gene3D" id="3.90.180.10">
    <property type="entry name" value="Medium-chain alcohol dehydrogenases, catalytic domain"/>
    <property type="match status" value="1"/>
</dbReference>
<dbReference type="GO" id="GO:0016491">
    <property type="term" value="F:oxidoreductase activity"/>
    <property type="evidence" value="ECO:0007669"/>
    <property type="project" value="InterPro"/>
</dbReference>
<feature type="domain" description="Enoyl reductase (ER)" evidence="1">
    <location>
        <begin position="15"/>
        <end position="332"/>
    </location>
</feature>
<name>A0A8E2EC99_9PEZI</name>
<evidence type="ECO:0000313" key="2">
    <source>
        <dbReference type="EMBL" id="OCK80908.1"/>
    </source>
</evidence>
<dbReference type="Proteomes" id="UP000250266">
    <property type="component" value="Unassembled WGS sequence"/>
</dbReference>
<dbReference type="Pfam" id="PF13602">
    <property type="entry name" value="ADH_zinc_N_2"/>
    <property type="match status" value="1"/>
</dbReference>
<dbReference type="SMART" id="SM00829">
    <property type="entry name" value="PKS_ER"/>
    <property type="match status" value="1"/>
</dbReference>
<keyword evidence="3" id="KW-1185">Reference proteome</keyword>
<dbReference type="Pfam" id="PF08240">
    <property type="entry name" value="ADH_N"/>
    <property type="match status" value="1"/>
</dbReference>
<evidence type="ECO:0000259" key="1">
    <source>
        <dbReference type="SMART" id="SM00829"/>
    </source>
</evidence>
<dbReference type="EMBL" id="KV744940">
    <property type="protein sequence ID" value="OCK80908.1"/>
    <property type="molecule type" value="Genomic_DNA"/>
</dbReference>
<dbReference type="InterPro" id="IPR050700">
    <property type="entry name" value="YIM1/Zinc_Alcohol_DH_Fams"/>
</dbReference>
<dbReference type="AlphaFoldDB" id="A0A8E2EC99"/>
<dbReference type="CDD" id="cd08267">
    <property type="entry name" value="MDR1"/>
    <property type="match status" value="1"/>
</dbReference>